<feature type="region of interest" description="Disordered" evidence="1">
    <location>
        <begin position="56"/>
        <end position="81"/>
    </location>
</feature>
<feature type="region of interest" description="Disordered" evidence="1">
    <location>
        <begin position="191"/>
        <end position="250"/>
    </location>
</feature>
<comment type="caution">
    <text evidence="2">The sequence shown here is derived from an EMBL/GenBank/DDBJ whole genome shotgun (WGS) entry which is preliminary data.</text>
</comment>
<feature type="compositionally biased region" description="Basic and acidic residues" evidence="1">
    <location>
        <begin position="56"/>
        <end position="73"/>
    </location>
</feature>
<dbReference type="InParanoid" id="A0A2J7QGW2"/>
<sequence length="250" mass="28529">MATIKLDDLLGKKKEAPQVLDLSHSVIQSKEEFHRLLDKVPEYKIRPEKVRQDDMKIRDKDFSFHPSKRESKQQDYTYANPVPPDMRSVALEDLNPVAIDWKMLTSIRPKSKLEEEMFSRLVTMGKLHLCTAAREKRARNASSPIHRNKNRAGIIETRAAVCKECGEEFCTGVSCSDFLYESYLRTDIGTLHIDPSGNEGPSGRGSSPNRGRTKSGKKKKKRKQKQSRSAKRKKKGKSKRGKKSAEKEKE</sequence>
<accession>A0A2J7QGW2</accession>
<gene>
    <name evidence="2" type="ORF">B7P43_G09192</name>
</gene>
<evidence type="ECO:0000313" key="3">
    <source>
        <dbReference type="Proteomes" id="UP000235965"/>
    </source>
</evidence>
<feature type="compositionally biased region" description="Basic residues" evidence="1">
    <location>
        <begin position="211"/>
        <end position="242"/>
    </location>
</feature>
<keyword evidence="3" id="KW-1185">Reference proteome</keyword>
<organism evidence="2 3">
    <name type="scientific">Cryptotermes secundus</name>
    <dbReference type="NCBI Taxonomy" id="105785"/>
    <lineage>
        <taxon>Eukaryota</taxon>
        <taxon>Metazoa</taxon>
        <taxon>Ecdysozoa</taxon>
        <taxon>Arthropoda</taxon>
        <taxon>Hexapoda</taxon>
        <taxon>Insecta</taxon>
        <taxon>Pterygota</taxon>
        <taxon>Neoptera</taxon>
        <taxon>Polyneoptera</taxon>
        <taxon>Dictyoptera</taxon>
        <taxon>Blattodea</taxon>
        <taxon>Blattoidea</taxon>
        <taxon>Termitoidae</taxon>
        <taxon>Kalotermitidae</taxon>
        <taxon>Cryptotermitinae</taxon>
        <taxon>Cryptotermes</taxon>
    </lineage>
</organism>
<reference evidence="2 3" key="1">
    <citation type="submission" date="2017-12" db="EMBL/GenBank/DDBJ databases">
        <title>Hemimetabolous genomes reveal molecular basis of termite eusociality.</title>
        <authorList>
            <person name="Harrison M.C."/>
            <person name="Jongepier E."/>
            <person name="Robertson H.M."/>
            <person name="Arning N."/>
            <person name="Bitard-Feildel T."/>
            <person name="Chao H."/>
            <person name="Childers C.P."/>
            <person name="Dinh H."/>
            <person name="Doddapaneni H."/>
            <person name="Dugan S."/>
            <person name="Gowin J."/>
            <person name="Greiner C."/>
            <person name="Han Y."/>
            <person name="Hu H."/>
            <person name="Hughes D.S.T."/>
            <person name="Huylmans A.-K."/>
            <person name="Kemena C."/>
            <person name="Kremer L.P.M."/>
            <person name="Lee S.L."/>
            <person name="Lopez-Ezquerra A."/>
            <person name="Mallet L."/>
            <person name="Monroy-Kuhn J.M."/>
            <person name="Moser A."/>
            <person name="Murali S.C."/>
            <person name="Muzny D.M."/>
            <person name="Otani S."/>
            <person name="Piulachs M.-D."/>
            <person name="Poelchau M."/>
            <person name="Qu J."/>
            <person name="Schaub F."/>
            <person name="Wada-Katsumata A."/>
            <person name="Worley K.C."/>
            <person name="Xie Q."/>
            <person name="Ylla G."/>
            <person name="Poulsen M."/>
            <person name="Gibbs R.A."/>
            <person name="Schal C."/>
            <person name="Richards S."/>
            <person name="Belles X."/>
            <person name="Korb J."/>
            <person name="Bornberg-Bauer E."/>
        </authorList>
    </citation>
    <scope>NUCLEOTIDE SEQUENCE [LARGE SCALE GENOMIC DNA]</scope>
    <source>
        <tissue evidence="2">Whole body</tissue>
    </source>
</reference>
<dbReference type="Proteomes" id="UP000235965">
    <property type="component" value="Unassembled WGS sequence"/>
</dbReference>
<dbReference type="AlphaFoldDB" id="A0A2J7QGW2"/>
<dbReference type="EMBL" id="NEVH01014359">
    <property type="protein sequence ID" value="PNF27826.1"/>
    <property type="molecule type" value="Genomic_DNA"/>
</dbReference>
<evidence type="ECO:0000256" key="1">
    <source>
        <dbReference type="SAM" id="MobiDB-lite"/>
    </source>
</evidence>
<name>A0A2J7QGW2_9NEOP</name>
<feature type="compositionally biased region" description="Low complexity" evidence="1">
    <location>
        <begin position="195"/>
        <end position="210"/>
    </location>
</feature>
<protein>
    <submittedName>
        <fullName evidence="2">Uncharacterized protein</fullName>
    </submittedName>
</protein>
<dbReference type="OrthoDB" id="8250201at2759"/>
<proteinExistence type="predicted"/>
<evidence type="ECO:0000313" key="2">
    <source>
        <dbReference type="EMBL" id="PNF27826.1"/>
    </source>
</evidence>